<dbReference type="PANTHER" id="PTHR10359">
    <property type="entry name" value="A/G-SPECIFIC ADENINE GLYCOSYLASE/ENDONUCLEASE III"/>
    <property type="match status" value="1"/>
</dbReference>
<dbReference type="FunFam" id="1.10.1670.10:FF:000001">
    <property type="entry name" value="Endonuclease III"/>
    <property type="match status" value="1"/>
</dbReference>
<dbReference type="InterPro" id="IPR000445">
    <property type="entry name" value="HhH_motif"/>
</dbReference>
<dbReference type="SMART" id="SM00478">
    <property type="entry name" value="ENDO3c"/>
    <property type="match status" value="1"/>
</dbReference>
<dbReference type="HAMAP" id="MF_00942">
    <property type="entry name" value="Nth"/>
    <property type="match status" value="1"/>
</dbReference>
<dbReference type="Pfam" id="PF10576">
    <property type="entry name" value="EndIII_4Fe-2S"/>
    <property type="match status" value="1"/>
</dbReference>
<dbReference type="InterPro" id="IPR011257">
    <property type="entry name" value="DNA_glycosylase"/>
</dbReference>
<gene>
    <name evidence="12" type="primary">nth</name>
    <name evidence="15" type="ORF">EV666_103286</name>
</gene>
<feature type="binding site" evidence="12">
    <location>
        <position position="242"/>
    </location>
    <ligand>
        <name>[4Fe-4S] cluster</name>
        <dbReference type="ChEBI" id="CHEBI:49883"/>
    </ligand>
</feature>
<dbReference type="Gene3D" id="1.10.1670.10">
    <property type="entry name" value="Helix-hairpin-Helix base-excision DNA repair enzymes (C-terminal)"/>
    <property type="match status" value="1"/>
</dbReference>
<dbReference type="SUPFAM" id="SSF48150">
    <property type="entry name" value="DNA-glycosylase"/>
    <property type="match status" value="1"/>
</dbReference>
<evidence type="ECO:0000256" key="4">
    <source>
        <dbReference type="ARBA" id="ARBA00022763"/>
    </source>
</evidence>
<comment type="caution">
    <text evidence="15">The sequence shown here is derived from an EMBL/GenBank/DDBJ whole genome shotgun (WGS) entry which is preliminary data.</text>
</comment>
<feature type="binding site" evidence="12">
    <location>
        <position position="233"/>
    </location>
    <ligand>
        <name>[4Fe-4S] cluster</name>
        <dbReference type="ChEBI" id="CHEBI:49883"/>
    </ligand>
</feature>
<dbReference type="InterPro" id="IPR003651">
    <property type="entry name" value="Endonuclease3_FeS-loop_motif"/>
</dbReference>
<accession>A0A4R2GVB0</accession>
<keyword evidence="4 12" id="KW-0227">DNA damage</keyword>
<evidence type="ECO:0000256" key="3">
    <source>
        <dbReference type="ARBA" id="ARBA00022723"/>
    </source>
</evidence>
<dbReference type="GO" id="GO:0046872">
    <property type="term" value="F:metal ion binding"/>
    <property type="evidence" value="ECO:0007669"/>
    <property type="project" value="UniProtKB-KW"/>
</dbReference>
<dbReference type="InterPro" id="IPR023170">
    <property type="entry name" value="HhH_base_excis_C"/>
</dbReference>
<keyword evidence="8 12" id="KW-0238">DNA-binding</keyword>
<evidence type="ECO:0000256" key="10">
    <source>
        <dbReference type="ARBA" id="ARBA00023239"/>
    </source>
</evidence>
<dbReference type="EMBL" id="SLWL01000003">
    <property type="protein sequence ID" value="TCO14777.1"/>
    <property type="molecule type" value="Genomic_DNA"/>
</dbReference>
<evidence type="ECO:0000256" key="9">
    <source>
        <dbReference type="ARBA" id="ARBA00023204"/>
    </source>
</evidence>
<keyword evidence="10 12" id="KW-0456">Lyase</keyword>
<dbReference type="EC" id="4.2.99.18" evidence="12"/>
<name>A0A4R2GVB0_9HYPH</name>
<dbReference type="CDD" id="cd00056">
    <property type="entry name" value="ENDO3c"/>
    <property type="match status" value="1"/>
</dbReference>
<dbReference type="Gene3D" id="1.10.340.30">
    <property type="entry name" value="Hypothetical protein, domain 2"/>
    <property type="match status" value="1"/>
</dbReference>
<dbReference type="PANTHER" id="PTHR10359:SF18">
    <property type="entry name" value="ENDONUCLEASE III"/>
    <property type="match status" value="1"/>
</dbReference>
<evidence type="ECO:0000256" key="2">
    <source>
        <dbReference type="ARBA" id="ARBA00022485"/>
    </source>
</evidence>
<dbReference type="Pfam" id="PF00633">
    <property type="entry name" value="HHH"/>
    <property type="match status" value="1"/>
</dbReference>
<keyword evidence="16" id="KW-1185">Reference proteome</keyword>
<dbReference type="OrthoDB" id="9800977at2"/>
<evidence type="ECO:0000256" key="7">
    <source>
        <dbReference type="ARBA" id="ARBA00023014"/>
    </source>
</evidence>
<dbReference type="GO" id="GO:0006285">
    <property type="term" value="P:base-excision repair, AP site formation"/>
    <property type="evidence" value="ECO:0007669"/>
    <property type="project" value="TreeGrafter"/>
</dbReference>
<keyword evidence="7 12" id="KW-0411">Iron-sulfur</keyword>
<comment type="catalytic activity">
    <reaction evidence="12">
        <text>2'-deoxyribonucleotide-(2'-deoxyribose 5'-phosphate)-2'-deoxyribonucleotide-DNA = a 3'-end 2'-deoxyribonucleotide-(2,3-dehydro-2,3-deoxyribose 5'-phosphate)-DNA + a 5'-end 5'-phospho-2'-deoxyribonucleoside-DNA + H(+)</text>
        <dbReference type="Rhea" id="RHEA:66592"/>
        <dbReference type="Rhea" id="RHEA-COMP:13180"/>
        <dbReference type="Rhea" id="RHEA-COMP:16897"/>
        <dbReference type="Rhea" id="RHEA-COMP:17067"/>
        <dbReference type="ChEBI" id="CHEBI:15378"/>
        <dbReference type="ChEBI" id="CHEBI:136412"/>
        <dbReference type="ChEBI" id="CHEBI:157695"/>
        <dbReference type="ChEBI" id="CHEBI:167181"/>
        <dbReference type="EC" id="4.2.99.18"/>
    </reaction>
</comment>
<keyword evidence="15" id="KW-0540">Nuclease</keyword>
<evidence type="ECO:0000256" key="1">
    <source>
        <dbReference type="ARBA" id="ARBA00008343"/>
    </source>
</evidence>
<evidence type="ECO:0000313" key="15">
    <source>
        <dbReference type="EMBL" id="TCO14777.1"/>
    </source>
</evidence>
<evidence type="ECO:0000256" key="5">
    <source>
        <dbReference type="ARBA" id="ARBA00022801"/>
    </source>
</evidence>
<keyword evidence="6 12" id="KW-0408">Iron</keyword>
<dbReference type="InterPro" id="IPR003265">
    <property type="entry name" value="HhH-GPD_domain"/>
</dbReference>
<proteinExistence type="inferred from homology"/>
<evidence type="ECO:0000256" key="8">
    <source>
        <dbReference type="ARBA" id="ARBA00023125"/>
    </source>
</evidence>
<dbReference type="NCBIfam" id="TIGR01083">
    <property type="entry name" value="nth"/>
    <property type="match status" value="1"/>
</dbReference>
<keyword evidence="5 12" id="KW-0378">Hydrolase</keyword>
<keyword evidence="15" id="KW-0255">Endonuclease</keyword>
<comment type="cofactor">
    <cofactor evidence="12">
        <name>[4Fe-4S] cluster</name>
        <dbReference type="ChEBI" id="CHEBI:49883"/>
    </cofactor>
    <text evidence="12">Binds 1 [4Fe-4S] cluster.</text>
</comment>
<evidence type="ECO:0000256" key="11">
    <source>
        <dbReference type="ARBA" id="ARBA00023295"/>
    </source>
</evidence>
<dbReference type="GO" id="GO:0003677">
    <property type="term" value="F:DNA binding"/>
    <property type="evidence" value="ECO:0007669"/>
    <property type="project" value="UniProtKB-UniRule"/>
</dbReference>
<comment type="function">
    <text evidence="12">DNA repair enzyme that has both DNA N-glycosylase activity and AP-lyase activity. The DNA N-glycosylase activity releases various damaged pyrimidines from DNA by cleaving the N-glycosidic bond, leaving an AP (apurinic/apyrimidinic) site. The AP-lyase activity cleaves the phosphodiester bond 3' to the AP site by a beta-elimination, leaving a 3'-terminal unsaturated sugar and a product with a terminal 5'-phosphate.</text>
</comment>
<dbReference type="GO" id="GO:0019104">
    <property type="term" value="F:DNA N-glycosylase activity"/>
    <property type="evidence" value="ECO:0007669"/>
    <property type="project" value="UniProtKB-UniRule"/>
</dbReference>
<dbReference type="InterPro" id="IPR005759">
    <property type="entry name" value="Nth"/>
</dbReference>
<dbReference type="Pfam" id="PF00730">
    <property type="entry name" value="HhH-GPD"/>
    <property type="match status" value="1"/>
</dbReference>
<keyword evidence="3 12" id="KW-0479">Metal-binding</keyword>
<evidence type="ECO:0000256" key="12">
    <source>
        <dbReference type="HAMAP-Rule" id="MF_00942"/>
    </source>
</evidence>
<dbReference type="GO" id="GO:0051539">
    <property type="term" value="F:4 iron, 4 sulfur cluster binding"/>
    <property type="evidence" value="ECO:0007669"/>
    <property type="project" value="UniProtKB-UniRule"/>
</dbReference>
<reference evidence="15 16" key="1">
    <citation type="submission" date="2019-03" db="EMBL/GenBank/DDBJ databases">
        <title>Genomic Encyclopedia of Type Strains, Phase IV (KMG-IV): sequencing the most valuable type-strain genomes for metagenomic binning, comparative biology and taxonomic classification.</title>
        <authorList>
            <person name="Goeker M."/>
        </authorList>
    </citation>
    <scope>NUCLEOTIDE SEQUENCE [LARGE SCALE GENOMIC DNA]</scope>
    <source>
        <strain evidence="15 16">DSM 22958</strain>
    </source>
</reference>
<evidence type="ECO:0000259" key="14">
    <source>
        <dbReference type="SMART" id="SM00478"/>
    </source>
</evidence>
<evidence type="ECO:0000256" key="13">
    <source>
        <dbReference type="SAM" id="MobiDB-lite"/>
    </source>
</evidence>
<feature type="binding site" evidence="12">
    <location>
        <position position="236"/>
    </location>
    <ligand>
        <name>[4Fe-4S] cluster</name>
        <dbReference type="ChEBI" id="CHEBI:49883"/>
    </ligand>
</feature>
<dbReference type="GO" id="GO:0140078">
    <property type="term" value="F:class I DNA-(apurinic or apyrimidinic site) endonuclease activity"/>
    <property type="evidence" value="ECO:0007669"/>
    <property type="project" value="UniProtKB-EC"/>
</dbReference>
<feature type="binding site" evidence="12">
    <location>
        <position position="226"/>
    </location>
    <ligand>
        <name>[4Fe-4S] cluster</name>
        <dbReference type="ChEBI" id="CHEBI:49883"/>
    </ligand>
</feature>
<sequence>MTVRKSASSANATPAKKPAGKKAGKAPGRSARKPAALQLLPPAEITEIFARFHKVDPEPQGELEYVNAYTLLVAVVLSAQATDVGVNRATRGLFAVADTPQKMLALGEDVVRDHIKTIGLFRAKARNVIALSQLLIDRHGGEVPADREALEALPGVGRKTANVVLNIFFGQPTIAVDTHLFRVSNRIPLAPGRTPLEVEQGLLRVIPEQYLLHAHHWLILHGRYVCKARKPECWRCLIADLCRYEPKSTPG</sequence>
<keyword evidence="9 12" id="KW-0234">DNA repair</keyword>
<dbReference type="FunFam" id="1.10.340.30:FF:000001">
    <property type="entry name" value="Endonuclease III"/>
    <property type="match status" value="1"/>
</dbReference>
<feature type="region of interest" description="Disordered" evidence="13">
    <location>
        <begin position="1"/>
        <end position="33"/>
    </location>
</feature>
<keyword evidence="11 12" id="KW-0326">Glycosidase</keyword>
<evidence type="ECO:0000256" key="6">
    <source>
        <dbReference type="ARBA" id="ARBA00023004"/>
    </source>
</evidence>
<dbReference type="SMART" id="SM00525">
    <property type="entry name" value="FES"/>
    <property type="match status" value="1"/>
</dbReference>
<organism evidence="15 16">
    <name type="scientific">Camelimonas lactis</name>
    <dbReference type="NCBI Taxonomy" id="659006"/>
    <lineage>
        <taxon>Bacteria</taxon>
        <taxon>Pseudomonadati</taxon>
        <taxon>Pseudomonadota</taxon>
        <taxon>Alphaproteobacteria</taxon>
        <taxon>Hyphomicrobiales</taxon>
        <taxon>Chelatococcaceae</taxon>
        <taxon>Camelimonas</taxon>
    </lineage>
</organism>
<comment type="similarity">
    <text evidence="1 12">Belongs to the Nth/MutY family.</text>
</comment>
<feature type="compositionally biased region" description="Polar residues" evidence="13">
    <location>
        <begin position="1"/>
        <end position="12"/>
    </location>
</feature>
<keyword evidence="2 12" id="KW-0004">4Fe-4S</keyword>
<dbReference type="RefSeq" id="WP_132004514.1">
    <property type="nucleotide sequence ID" value="NZ_JBHUNN010000002.1"/>
</dbReference>
<feature type="domain" description="HhH-GPD" evidence="14">
    <location>
        <begin position="77"/>
        <end position="224"/>
    </location>
</feature>
<protein>
    <recommendedName>
        <fullName evidence="12">Endonuclease III</fullName>
        <ecNumber evidence="12">4.2.99.18</ecNumber>
    </recommendedName>
    <alternativeName>
        <fullName evidence="12">DNA-(apurinic or apyrimidinic site) lyase</fullName>
    </alternativeName>
</protein>
<dbReference type="AlphaFoldDB" id="A0A4R2GVB0"/>
<dbReference type="Proteomes" id="UP000294881">
    <property type="component" value="Unassembled WGS sequence"/>
</dbReference>
<evidence type="ECO:0000313" key="16">
    <source>
        <dbReference type="Proteomes" id="UP000294881"/>
    </source>
</evidence>